<keyword evidence="1" id="KW-0449">Lipoprotein</keyword>
<dbReference type="EMBL" id="WCLA01000053">
    <property type="protein sequence ID" value="KAB5324367.1"/>
    <property type="molecule type" value="Genomic_DNA"/>
</dbReference>
<dbReference type="InterPro" id="IPR011990">
    <property type="entry name" value="TPR-like_helical_dom_sf"/>
</dbReference>
<proteinExistence type="predicted"/>
<evidence type="ECO:0000313" key="1">
    <source>
        <dbReference type="EMBL" id="KAB5324367.1"/>
    </source>
</evidence>
<dbReference type="SUPFAM" id="SSF48452">
    <property type="entry name" value="TPR-like"/>
    <property type="match status" value="1"/>
</dbReference>
<name>A0A412SZA8_BACSE</name>
<comment type="caution">
    <text evidence="1">The sequence shown here is derived from an EMBL/GenBank/DDBJ whole genome shotgun (WGS) entry which is preliminary data.</text>
</comment>
<organism evidence="1 2">
    <name type="scientific">Bacteroides stercoris</name>
    <dbReference type="NCBI Taxonomy" id="46506"/>
    <lineage>
        <taxon>Bacteria</taxon>
        <taxon>Pseudomonadati</taxon>
        <taxon>Bacteroidota</taxon>
        <taxon>Bacteroidia</taxon>
        <taxon>Bacteroidales</taxon>
        <taxon>Bacteroidaceae</taxon>
        <taxon>Bacteroides</taxon>
    </lineage>
</organism>
<sequence>MKKNTILQLVAGIFLFGTTACTSNFEDYNKNPHEPDTEDMGADLYLVKALVLNLQDLMMPENENFAQYVECLMAGNLGGYAADSNLGTGWSGRYATFNPSEAWQAIPFNDFYEKFYPTYFNLTSQSQEELYLSLAELYRIAVMLRVTDTYGPIPYSKVGVANAIKSPYDSQKEVYTKMFQDLDKVIEVLGKYAAQNFSSGADKIYEGNTAAWVKFANSLKLRMAMRTCYVSGFNVDGKSSQQLAEEAVAGGVMTTAADGAYRKVADHNPWQRFMVMWSDARIAADLTCYMNAFNDPRREAYYGKNTFATVSDDNYTGNQNTYVGLRRGIRQGEFNSWSHGYSTMKVTETSDIVVFRASEVAFLRAEGALRGWNMGGTAKNLYEEGIRISFEENGISEGLSTYLANTNKVSNYVDPLKGQNGQSYDYSAPLNTNVTVAWQDGDFEQSLERIITQKWIANFPNGMEAWSEYRRTGYPKLMPMAANESKGVVDDQEGARRMPYPANEYRENKEYVEAAAIVLGEESNTKKGDTMATHVWWDCK</sequence>
<evidence type="ECO:0000313" key="2">
    <source>
        <dbReference type="Proteomes" id="UP000431177"/>
    </source>
</evidence>
<dbReference type="Proteomes" id="UP000431177">
    <property type="component" value="Unassembled WGS sequence"/>
</dbReference>
<dbReference type="AlphaFoldDB" id="A0A412SZA8"/>
<gene>
    <name evidence="1" type="ORF">F9950_16780</name>
</gene>
<dbReference type="Gene3D" id="1.25.40.390">
    <property type="match status" value="1"/>
</dbReference>
<dbReference type="PROSITE" id="PS51257">
    <property type="entry name" value="PROKAR_LIPOPROTEIN"/>
    <property type="match status" value="1"/>
</dbReference>
<dbReference type="InterPro" id="IPR024302">
    <property type="entry name" value="SusD-like"/>
</dbReference>
<dbReference type="RefSeq" id="WP_117956152.1">
    <property type="nucleotide sequence ID" value="NZ_JADNNX010000056.1"/>
</dbReference>
<protein>
    <submittedName>
        <fullName evidence="1">SusD/RagB family nutrient-binding outer membrane lipoprotein</fullName>
    </submittedName>
</protein>
<dbReference type="Pfam" id="PF12741">
    <property type="entry name" value="SusD-like"/>
    <property type="match status" value="1"/>
</dbReference>
<accession>A0A412SZA8</accession>
<reference evidence="1 2" key="1">
    <citation type="journal article" date="2019" name="Nat. Med.">
        <title>A library of human gut bacterial isolates paired with longitudinal multiomics data enables mechanistic microbiome research.</title>
        <authorList>
            <person name="Poyet M."/>
            <person name="Groussin M."/>
            <person name="Gibbons S.M."/>
            <person name="Avila-Pacheco J."/>
            <person name="Jiang X."/>
            <person name="Kearney S.M."/>
            <person name="Perrotta A.R."/>
            <person name="Berdy B."/>
            <person name="Zhao S."/>
            <person name="Lieberman T.D."/>
            <person name="Swanson P.K."/>
            <person name="Smith M."/>
            <person name="Roesemann S."/>
            <person name="Alexander J.E."/>
            <person name="Rich S.A."/>
            <person name="Livny J."/>
            <person name="Vlamakis H."/>
            <person name="Clish C."/>
            <person name="Bullock K."/>
            <person name="Deik A."/>
            <person name="Scott J."/>
            <person name="Pierce K.A."/>
            <person name="Xavier R.J."/>
            <person name="Alm E.J."/>
        </authorList>
    </citation>
    <scope>NUCLEOTIDE SEQUENCE [LARGE SCALE GENOMIC DNA]</scope>
    <source>
        <strain evidence="1 2">BIOML-A2</strain>
    </source>
</reference>